<organism evidence="1 2">
    <name type="scientific">Hyperthermus butylicus (strain DSM 5456 / JCM 9403 / PLM1-5)</name>
    <dbReference type="NCBI Taxonomy" id="415426"/>
    <lineage>
        <taxon>Archaea</taxon>
        <taxon>Thermoproteota</taxon>
        <taxon>Thermoprotei</taxon>
        <taxon>Desulfurococcales</taxon>
        <taxon>Pyrodictiaceae</taxon>
        <taxon>Hyperthermus</taxon>
    </lineage>
</organism>
<dbReference type="HOGENOM" id="CLU_2032841_0_0_2"/>
<dbReference type="KEGG" id="hbu:Hbut_0237"/>
<keyword evidence="2" id="KW-1185">Reference proteome</keyword>
<dbReference type="AlphaFoldDB" id="A2BJE8"/>
<sequence>MSIPLISLPGLALASNRTEKLLELLRVYRVDRIALHSLVYLLQEVYGVDLGYRGCRWELYATGPFCRELETDLWELIEAGRVRVGTRGVLEPAELTARPRAEINGARLIREAWSIFLARAG</sequence>
<name>A2BJE8_HYPBU</name>
<gene>
    <name evidence="1" type="ordered locus">Hbut_0237</name>
</gene>
<accession>A2BJE8</accession>
<protein>
    <submittedName>
        <fullName evidence="1">Uncharacterized protein</fullName>
    </submittedName>
</protein>
<reference evidence="1 2" key="1">
    <citation type="journal article" date="2007" name="Archaea">
        <title>The genome of Hyperthermus butylicus: a sulfur-reducing, peptide fermenting, neutrophilic Crenarchaeote growing up to 108 degrees C.</title>
        <authorList>
            <person name="Brugger K."/>
            <person name="Chen L."/>
            <person name="Stark M."/>
            <person name="Zibat A."/>
            <person name="Redder P."/>
            <person name="Ruepp A."/>
            <person name="Awayez M."/>
            <person name="She Q."/>
            <person name="Garrett R.A."/>
            <person name="Klenk H.P."/>
        </authorList>
    </citation>
    <scope>NUCLEOTIDE SEQUENCE [LARGE SCALE GENOMIC DNA]</scope>
    <source>
        <strain evidence="2">DSM 5456 / JCM 9403 / PLM1-5</strain>
    </source>
</reference>
<dbReference type="eggNOG" id="arCOG04105">
    <property type="taxonomic scope" value="Archaea"/>
</dbReference>
<dbReference type="EMBL" id="CP000493">
    <property type="protein sequence ID" value="ABM80109.1"/>
    <property type="molecule type" value="Genomic_DNA"/>
</dbReference>
<proteinExistence type="predicted"/>
<dbReference type="EnsemblBacteria" id="ABM80109">
    <property type="protein sequence ID" value="ABM80109"/>
    <property type="gene ID" value="Hbut_0237"/>
</dbReference>
<evidence type="ECO:0000313" key="2">
    <source>
        <dbReference type="Proteomes" id="UP000002593"/>
    </source>
</evidence>
<dbReference type="Proteomes" id="UP000002593">
    <property type="component" value="Chromosome"/>
</dbReference>
<evidence type="ECO:0000313" key="1">
    <source>
        <dbReference type="EMBL" id="ABM80109.1"/>
    </source>
</evidence>